<keyword evidence="3" id="KW-1185">Reference proteome</keyword>
<evidence type="ECO:0000313" key="2">
    <source>
        <dbReference type="EMBL" id="MBO8201249.1"/>
    </source>
</evidence>
<proteinExistence type="predicted"/>
<dbReference type="EMBL" id="JAFFZM010000015">
    <property type="protein sequence ID" value="MBO8201249.1"/>
    <property type="molecule type" value="Genomic_DNA"/>
</dbReference>
<feature type="region of interest" description="Disordered" evidence="1">
    <location>
        <begin position="1"/>
        <end position="30"/>
    </location>
</feature>
<dbReference type="Proteomes" id="UP000721954">
    <property type="component" value="Unassembled WGS sequence"/>
</dbReference>
<sequence>MTQHDRESRGNEPTPSCPQDPTPPPQASVSLRDPAELAEALPYLLGFYPDDSLVVVALHGERGRFGGRLRIGIPDAESGWAAFAPQIADCLESSSRARGARPDGALIFLCQEPEEGHTGRDVMERLSPLVQQLRRACGELEIPVYEALCLSEGRYFSYCCPDPRCCPPEGVPLADSGTSAMAVAAAYAGVPMHGSLREMERRLSPLGPPFAEEQIRTLDRVSAELTPRMVPDEGRPQVRAETLALLGRLMERFQRCSPSAGTTMSQDAHDDGLLSHDECATAILGLQDRETRDQAAEWMEGADVAPALRLWRALARRCAGPYLRFAAAPLTLAGWVAWSGGDVPTARVALGLALRTDPDYLFAQLLHQACNEGLDPKLVRHCLRSEQEPDRAAGGGDQGDQPEGTTGDAAC</sequence>
<feature type="compositionally biased region" description="Low complexity" evidence="1">
    <location>
        <begin position="399"/>
        <end position="411"/>
    </location>
</feature>
<dbReference type="RefSeq" id="WP_209212958.1">
    <property type="nucleotide sequence ID" value="NZ_JAFFZM010000015.1"/>
</dbReference>
<evidence type="ECO:0000256" key="1">
    <source>
        <dbReference type="SAM" id="MobiDB-lite"/>
    </source>
</evidence>
<dbReference type="GeneID" id="96261592"/>
<protein>
    <submittedName>
        <fullName evidence="2">DUF4192 domain-containing protein</fullName>
    </submittedName>
</protein>
<reference evidence="2 3" key="1">
    <citation type="submission" date="2021-02" db="EMBL/GenBank/DDBJ databases">
        <title>Streptomyces spirodelae sp. nov., isolated from duckweed.</title>
        <authorList>
            <person name="Saimee Y."/>
            <person name="Duangmal K."/>
        </authorList>
    </citation>
    <scope>NUCLEOTIDE SEQUENCE [LARGE SCALE GENOMIC DNA]</scope>
    <source>
        <strain evidence="2 3">DSM 42105</strain>
    </source>
</reference>
<comment type="caution">
    <text evidence="2">The sequence shown here is derived from an EMBL/GenBank/DDBJ whole genome shotgun (WGS) entry which is preliminary data.</text>
</comment>
<name>A0ABS3Y0Z0_9ACTN</name>
<accession>A0ABS3Y0Z0</accession>
<feature type="compositionally biased region" description="Pro residues" evidence="1">
    <location>
        <begin position="15"/>
        <end position="26"/>
    </location>
</feature>
<evidence type="ECO:0000313" key="3">
    <source>
        <dbReference type="Proteomes" id="UP000721954"/>
    </source>
</evidence>
<dbReference type="Pfam" id="PF13830">
    <property type="entry name" value="DUF4192"/>
    <property type="match status" value="1"/>
</dbReference>
<gene>
    <name evidence="2" type="ORF">JW613_23560</name>
</gene>
<feature type="region of interest" description="Disordered" evidence="1">
    <location>
        <begin position="387"/>
        <end position="411"/>
    </location>
</feature>
<feature type="compositionally biased region" description="Basic and acidic residues" evidence="1">
    <location>
        <begin position="1"/>
        <end position="10"/>
    </location>
</feature>
<dbReference type="InterPro" id="IPR025447">
    <property type="entry name" value="DUF4192"/>
</dbReference>
<organism evidence="2 3">
    <name type="scientific">Streptomyces smyrnaeus</name>
    <dbReference type="NCBI Taxonomy" id="1387713"/>
    <lineage>
        <taxon>Bacteria</taxon>
        <taxon>Bacillati</taxon>
        <taxon>Actinomycetota</taxon>
        <taxon>Actinomycetes</taxon>
        <taxon>Kitasatosporales</taxon>
        <taxon>Streptomycetaceae</taxon>
        <taxon>Streptomyces</taxon>
    </lineage>
</organism>